<protein>
    <submittedName>
        <fullName evidence="3">Uncharacterized protein</fullName>
    </submittedName>
</protein>
<keyword evidence="4" id="KW-1185">Reference proteome</keyword>
<reference evidence="3" key="1">
    <citation type="journal article" date="2023" name="Science">
        <title>Genome structures resolve the early diversification of teleost fishes.</title>
        <authorList>
            <person name="Parey E."/>
            <person name="Louis A."/>
            <person name="Montfort J."/>
            <person name="Bouchez O."/>
            <person name="Roques C."/>
            <person name="Iampietro C."/>
            <person name="Lluch J."/>
            <person name="Castinel A."/>
            <person name="Donnadieu C."/>
            <person name="Desvignes T."/>
            <person name="Floi Bucao C."/>
            <person name="Jouanno E."/>
            <person name="Wen M."/>
            <person name="Mejri S."/>
            <person name="Dirks R."/>
            <person name="Jansen H."/>
            <person name="Henkel C."/>
            <person name="Chen W.J."/>
            <person name="Zahm M."/>
            <person name="Cabau C."/>
            <person name="Klopp C."/>
            <person name="Thompson A.W."/>
            <person name="Robinson-Rechavi M."/>
            <person name="Braasch I."/>
            <person name="Lecointre G."/>
            <person name="Bobe J."/>
            <person name="Postlethwait J.H."/>
            <person name="Berthelot C."/>
            <person name="Roest Crollius H."/>
            <person name="Guiguen Y."/>
        </authorList>
    </citation>
    <scope>NUCLEOTIDE SEQUENCE</scope>
    <source>
        <strain evidence="3">NC1722</strain>
    </source>
</reference>
<gene>
    <name evidence="3" type="ORF">AAFF_G00183490</name>
</gene>
<feature type="region of interest" description="Disordered" evidence="1">
    <location>
        <begin position="53"/>
        <end position="77"/>
    </location>
</feature>
<keyword evidence="2" id="KW-0472">Membrane</keyword>
<evidence type="ECO:0000256" key="2">
    <source>
        <dbReference type="SAM" id="Phobius"/>
    </source>
</evidence>
<organism evidence="3 4">
    <name type="scientific">Aldrovandia affinis</name>
    <dbReference type="NCBI Taxonomy" id="143900"/>
    <lineage>
        <taxon>Eukaryota</taxon>
        <taxon>Metazoa</taxon>
        <taxon>Chordata</taxon>
        <taxon>Craniata</taxon>
        <taxon>Vertebrata</taxon>
        <taxon>Euteleostomi</taxon>
        <taxon>Actinopterygii</taxon>
        <taxon>Neopterygii</taxon>
        <taxon>Teleostei</taxon>
        <taxon>Notacanthiformes</taxon>
        <taxon>Halosauridae</taxon>
        <taxon>Aldrovandia</taxon>
    </lineage>
</organism>
<sequence length="116" mass="12938">MKLNDLSPRQRKGHSREKTRADTSMLFILGITLCLLFVIVCVSNRLKQRKNAVTIGRHGKLGYPNSPKPHAKGKKKGMGENDLKFLATILSAGLVDADPTTLKHLREYRDLRGGKT</sequence>
<dbReference type="AlphaFoldDB" id="A0AAD7RJW7"/>
<feature type="transmembrane region" description="Helical" evidence="2">
    <location>
        <begin position="21"/>
        <end position="40"/>
    </location>
</feature>
<comment type="caution">
    <text evidence="3">The sequence shown here is derived from an EMBL/GenBank/DDBJ whole genome shotgun (WGS) entry which is preliminary data.</text>
</comment>
<dbReference type="Proteomes" id="UP001221898">
    <property type="component" value="Unassembled WGS sequence"/>
</dbReference>
<dbReference type="EMBL" id="JAINUG010000244">
    <property type="protein sequence ID" value="KAJ8385636.1"/>
    <property type="molecule type" value="Genomic_DNA"/>
</dbReference>
<name>A0AAD7RJW7_9TELE</name>
<keyword evidence="2" id="KW-0812">Transmembrane</keyword>
<evidence type="ECO:0000313" key="3">
    <source>
        <dbReference type="EMBL" id="KAJ8385636.1"/>
    </source>
</evidence>
<evidence type="ECO:0000256" key="1">
    <source>
        <dbReference type="SAM" id="MobiDB-lite"/>
    </source>
</evidence>
<keyword evidence="2" id="KW-1133">Transmembrane helix</keyword>
<proteinExistence type="predicted"/>
<accession>A0AAD7RJW7</accession>
<evidence type="ECO:0000313" key="4">
    <source>
        <dbReference type="Proteomes" id="UP001221898"/>
    </source>
</evidence>